<dbReference type="EMBL" id="GL871185">
    <property type="protein sequence ID" value="EGC32583.1"/>
    <property type="molecule type" value="Genomic_DNA"/>
</dbReference>
<evidence type="ECO:0000313" key="1">
    <source>
        <dbReference type="EMBL" id="EGC32583.1"/>
    </source>
</evidence>
<sequence>MNQSFLIKEDYMCLNNLISLKNENGAHHENYDTYLQYLEKRCDFLFKYYFDKNCKYYNRIDYYMLQIGEDVMEYFYNSSNSDTHSEGSSNEDLN</sequence>
<dbReference type="KEGG" id="dpp:DICPUDRAFT_155413"/>
<dbReference type="RefSeq" id="XP_003290874.1">
    <property type="nucleotide sequence ID" value="XM_003290826.1"/>
</dbReference>
<dbReference type="VEuPathDB" id="AmoebaDB:DICPUDRAFT_155413"/>
<dbReference type="Proteomes" id="UP000001064">
    <property type="component" value="Unassembled WGS sequence"/>
</dbReference>
<proteinExistence type="predicted"/>
<gene>
    <name evidence="1" type="ORF">DICPUDRAFT_155413</name>
</gene>
<name>F0ZTY1_DICPU</name>
<accession>F0ZTY1</accession>
<dbReference type="AlphaFoldDB" id="F0ZTY1"/>
<organism evidence="1 2">
    <name type="scientific">Dictyostelium purpureum</name>
    <name type="common">Slime mold</name>
    <dbReference type="NCBI Taxonomy" id="5786"/>
    <lineage>
        <taxon>Eukaryota</taxon>
        <taxon>Amoebozoa</taxon>
        <taxon>Evosea</taxon>
        <taxon>Eumycetozoa</taxon>
        <taxon>Dictyostelia</taxon>
        <taxon>Dictyosteliales</taxon>
        <taxon>Dictyosteliaceae</taxon>
        <taxon>Dictyostelium</taxon>
    </lineage>
</organism>
<dbReference type="GeneID" id="10508650"/>
<reference evidence="2" key="1">
    <citation type="journal article" date="2011" name="Genome Biol.">
        <title>Comparative genomics of the social amoebae Dictyostelium discoideum and Dictyostelium purpureum.</title>
        <authorList>
            <consortium name="US DOE Joint Genome Institute (JGI-PGF)"/>
            <person name="Sucgang R."/>
            <person name="Kuo A."/>
            <person name="Tian X."/>
            <person name="Salerno W."/>
            <person name="Parikh A."/>
            <person name="Feasley C.L."/>
            <person name="Dalin E."/>
            <person name="Tu H."/>
            <person name="Huang E."/>
            <person name="Barry K."/>
            <person name="Lindquist E."/>
            <person name="Shapiro H."/>
            <person name="Bruce D."/>
            <person name="Schmutz J."/>
            <person name="Salamov A."/>
            <person name="Fey P."/>
            <person name="Gaudet P."/>
            <person name="Anjard C."/>
            <person name="Babu M.M."/>
            <person name="Basu S."/>
            <person name="Bushmanova Y."/>
            <person name="van der Wel H."/>
            <person name="Katoh-Kurasawa M."/>
            <person name="Dinh C."/>
            <person name="Coutinho P.M."/>
            <person name="Saito T."/>
            <person name="Elias M."/>
            <person name="Schaap P."/>
            <person name="Kay R.R."/>
            <person name="Henrissat B."/>
            <person name="Eichinger L."/>
            <person name="Rivero F."/>
            <person name="Putnam N.H."/>
            <person name="West C.M."/>
            <person name="Loomis W.F."/>
            <person name="Chisholm R.L."/>
            <person name="Shaulsky G."/>
            <person name="Strassmann J.E."/>
            <person name="Queller D.C."/>
            <person name="Kuspa A."/>
            <person name="Grigoriev I.V."/>
        </authorList>
    </citation>
    <scope>NUCLEOTIDE SEQUENCE [LARGE SCALE GENOMIC DNA]</scope>
    <source>
        <strain evidence="2">QSDP1</strain>
    </source>
</reference>
<protein>
    <submittedName>
        <fullName evidence="1">Uncharacterized protein</fullName>
    </submittedName>
</protein>
<dbReference type="InParanoid" id="F0ZTY1"/>
<keyword evidence="2" id="KW-1185">Reference proteome</keyword>
<evidence type="ECO:0000313" key="2">
    <source>
        <dbReference type="Proteomes" id="UP000001064"/>
    </source>
</evidence>